<dbReference type="Proteomes" id="UP001172102">
    <property type="component" value="Unassembled WGS sequence"/>
</dbReference>
<dbReference type="EMBL" id="JAUKUA010000004">
    <property type="protein sequence ID" value="KAK0714595.1"/>
    <property type="molecule type" value="Genomic_DNA"/>
</dbReference>
<keyword evidence="1" id="KW-1133">Transmembrane helix</keyword>
<accession>A0AA40AF08</accession>
<gene>
    <name evidence="2" type="ORF">B0H67DRAFT_578556</name>
</gene>
<organism evidence="2 3">
    <name type="scientific">Lasiosphaeris hirsuta</name>
    <dbReference type="NCBI Taxonomy" id="260670"/>
    <lineage>
        <taxon>Eukaryota</taxon>
        <taxon>Fungi</taxon>
        <taxon>Dikarya</taxon>
        <taxon>Ascomycota</taxon>
        <taxon>Pezizomycotina</taxon>
        <taxon>Sordariomycetes</taxon>
        <taxon>Sordariomycetidae</taxon>
        <taxon>Sordariales</taxon>
        <taxon>Lasiosphaeriaceae</taxon>
        <taxon>Lasiosphaeris</taxon>
    </lineage>
</organism>
<reference evidence="2" key="1">
    <citation type="submission" date="2023-06" db="EMBL/GenBank/DDBJ databases">
        <title>Genome-scale phylogeny and comparative genomics of the fungal order Sordariales.</title>
        <authorList>
            <consortium name="Lawrence Berkeley National Laboratory"/>
            <person name="Hensen N."/>
            <person name="Bonometti L."/>
            <person name="Westerberg I."/>
            <person name="Brannstrom I.O."/>
            <person name="Guillou S."/>
            <person name="Cros-Aarteil S."/>
            <person name="Calhoun S."/>
            <person name="Haridas S."/>
            <person name="Kuo A."/>
            <person name="Mondo S."/>
            <person name="Pangilinan J."/>
            <person name="Riley R."/>
            <person name="Labutti K."/>
            <person name="Andreopoulos B."/>
            <person name="Lipzen A."/>
            <person name="Chen C."/>
            <person name="Yanf M."/>
            <person name="Daum C."/>
            <person name="Ng V."/>
            <person name="Clum A."/>
            <person name="Steindorff A."/>
            <person name="Ohm R."/>
            <person name="Martin F."/>
            <person name="Silar P."/>
            <person name="Natvig D."/>
            <person name="Lalanne C."/>
            <person name="Gautier V."/>
            <person name="Ament-Velasquez S.L."/>
            <person name="Kruys A."/>
            <person name="Hutchinson M.I."/>
            <person name="Powell A.J."/>
            <person name="Barry K."/>
            <person name="Miller A.N."/>
            <person name="Grigoriev I.V."/>
            <person name="Debuchy R."/>
            <person name="Gladieux P."/>
            <person name="Thoren M.H."/>
            <person name="Johannesson H."/>
        </authorList>
    </citation>
    <scope>NUCLEOTIDE SEQUENCE</scope>
    <source>
        <strain evidence="2">SMH4607-1</strain>
    </source>
</reference>
<sequence length="120" mass="12434">MSCVGAREGDRDRAAVLGLGIYLGYLLLCPSGPAVYPGTYLPLECDVLGFDVNLSSSLCSSVINGGLLLVLCLLVLGLWDIPARHSLGEGAVWAPNSTTFELPAVAAVSAIFGFGMTCVL</sequence>
<keyword evidence="3" id="KW-1185">Reference proteome</keyword>
<dbReference type="AlphaFoldDB" id="A0AA40AF08"/>
<keyword evidence="1" id="KW-0472">Membrane</keyword>
<evidence type="ECO:0000313" key="2">
    <source>
        <dbReference type="EMBL" id="KAK0714595.1"/>
    </source>
</evidence>
<feature type="transmembrane region" description="Helical" evidence="1">
    <location>
        <begin position="14"/>
        <end position="35"/>
    </location>
</feature>
<comment type="caution">
    <text evidence="2">The sequence shown here is derived from an EMBL/GenBank/DDBJ whole genome shotgun (WGS) entry which is preliminary data.</text>
</comment>
<name>A0AA40AF08_9PEZI</name>
<evidence type="ECO:0000313" key="3">
    <source>
        <dbReference type="Proteomes" id="UP001172102"/>
    </source>
</evidence>
<proteinExistence type="predicted"/>
<feature type="transmembrane region" description="Helical" evidence="1">
    <location>
        <begin position="55"/>
        <end position="79"/>
    </location>
</feature>
<protein>
    <submittedName>
        <fullName evidence="2">Uncharacterized protein</fullName>
    </submittedName>
</protein>
<evidence type="ECO:0000256" key="1">
    <source>
        <dbReference type="SAM" id="Phobius"/>
    </source>
</evidence>
<keyword evidence="1" id="KW-0812">Transmembrane</keyword>